<evidence type="ECO:0000259" key="1">
    <source>
        <dbReference type="PROSITE" id="PS51500"/>
    </source>
</evidence>
<sequence>MRKTNEQDFLDQEWMQLILNAKGLGMTPEEVRSFLHANDRIKERTIKE</sequence>
<dbReference type="RefSeq" id="WP_083334879.1">
    <property type="nucleotide sequence ID" value="NZ_FNHF01000004.1"/>
</dbReference>
<evidence type="ECO:0000313" key="2">
    <source>
        <dbReference type="EMBL" id="SDM69447.1"/>
    </source>
</evidence>
<dbReference type="PROSITE" id="PS51500">
    <property type="entry name" value="SIN"/>
    <property type="match status" value="1"/>
</dbReference>
<feature type="domain" description="Sin" evidence="1">
    <location>
        <begin position="1"/>
        <end position="39"/>
    </location>
</feature>
<dbReference type="GO" id="GO:0046983">
    <property type="term" value="F:protein dimerization activity"/>
    <property type="evidence" value="ECO:0007669"/>
    <property type="project" value="InterPro"/>
</dbReference>
<dbReference type="GO" id="GO:0006355">
    <property type="term" value="P:regulation of DNA-templated transcription"/>
    <property type="evidence" value="ECO:0007669"/>
    <property type="project" value="InterPro"/>
</dbReference>
<accession>A0A1G9VBL6</accession>
<evidence type="ECO:0000313" key="3">
    <source>
        <dbReference type="Proteomes" id="UP000182347"/>
    </source>
</evidence>
<dbReference type="InterPro" id="IPR036281">
    <property type="entry name" value="SinR/SinI_dimer_dom_sf"/>
</dbReference>
<dbReference type="SUPFAM" id="SSF47406">
    <property type="entry name" value="SinR repressor dimerisation domain-like"/>
    <property type="match status" value="1"/>
</dbReference>
<dbReference type="AlphaFoldDB" id="A0A1G9VBL6"/>
<dbReference type="EMBL" id="FNHF01000004">
    <property type="protein sequence ID" value="SDM69447.1"/>
    <property type="molecule type" value="Genomic_DNA"/>
</dbReference>
<dbReference type="Proteomes" id="UP000182347">
    <property type="component" value="Unassembled WGS sequence"/>
</dbReference>
<dbReference type="OrthoDB" id="2721940at2"/>
<dbReference type="InterPro" id="IPR010981">
    <property type="entry name" value="SinR/SinI_dimer_dom"/>
</dbReference>
<proteinExistence type="predicted"/>
<dbReference type="Pfam" id="PF08671">
    <property type="entry name" value="SinI"/>
    <property type="match status" value="1"/>
</dbReference>
<reference evidence="3" key="1">
    <citation type="submission" date="2016-10" db="EMBL/GenBank/DDBJ databases">
        <authorList>
            <person name="Varghese N."/>
            <person name="Submissions S."/>
        </authorList>
    </citation>
    <scope>NUCLEOTIDE SEQUENCE [LARGE SCALE GENOMIC DNA]</scope>
    <source>
        <strain evidence="3">CGMCC 1.6199</strain>
    </source>
</reference>
<name>A0A1G9VBL6_9BACI</name>
<dbReference type="STRING" id="482461.SAMN05216244_3214"/>
<protein>
    <submittedName>
        <fullName evidence="2">Anti-repressor SinI</fullName>
    </submittedName>
</protein>
<keyword evidence="3" id="KW-1185">Reference proteome</keyword>
<organism evidence="2 3">
    <name type="scientific">Sediminibacillus halophilus</name>
    <dbReference type="NCBI Taxonomy" id="482461"/>
    <lineage>
        <taxon>Bacteria</taxon>
        <taxon>Bacillati</taxon>
        <taxon>Bacillota</taxon>
        <taxon>Bacilli</taxon>
        <taxon>Bacillales</taxon>
        <taxon>Bacillaceae</taxon>
        <taxon>Sediminibacillus</taxon>
    </lineage>
</organism>
<gene>
    <name evidence="2" type="ORF">SAMN05216244_3214</name>
</gene>